<organism evidence="3">
    <name type="scientific">Tetraselmis sp. GSL018</name>
    <dbReference type="NCBI Taxonomy" id="582737"/>
    <lineage>
        <taxon>Eukaryota</taxon>
        <taxon>Viridiplantae</taxon>
        <taxon>Chlorophyta</taxon>
        <taxon>core chlorophytes</taxon>
        <taxon>Chlorodendrophyceae</taxon>
        <taxon>Chlorodendrales</taxon>
        <taxon>Chlorodendraceae</taxon>
        <taxon>Tetraselmis</taxon>
    </lineage>
</organism>
<gene>
    <name evidence="3" type="ORF">TSPGSL018_7411</name>
</gene>
<feature type="compositionally biased region" description="Basic residues" evidence="1">
    <location>
        <begin position="499"/>
        <end position="515"/>
    </location>
</feature>
<reference evidence="3" key="1">
    <citation type="submission" date="2014-05" db="EMBL/GenBank/DDBJ databases">
        <title>The transcriptome of the halophilic microalga Tetraselmis sp. GSL018 isolated from the Great Salt Lake, Utah.</title>
        <authorList>
            <person name="Jinkerson R.E."/>
            <person name="D'Adamo S."/>
            <person name="Posewitz M.C."/>
        </authorList>
    </citation>
    <scope>NUCLEOTIDE SEQUENCE</scope>
    <source>
        <strain evidence="3">GSL018</strain>
    </source>
</reference>
<name>A0A061SFN0_9CHLO</name>
<feature type="region of interest" description="Disordered" evidence="1">
    <location>
        <begin position="494"/>
        <end position="515"/>
    </location>
</feature>
<evidence type="ECO:0000256" key="1">
    <source>
        <dbReference type="SAM" id="MobiDB-lite"/>
    </source>
</evidence>
<accession>A0A061SFN0</accession>
<evidence type="ECO:0000259" key="2">
    <source>
        <dbReference type="Pfam" id="PF25515"/>
    </source>
</evidence>
<protein>
    <recommendedName>
        <fullName evidence="2">Plastid division protein CDP1-like 1st alpha solenoid domain-containing protein</fullName>
    </recommendedName>
</protein>
<feature type="region of interest" description="Disordered" evidence="1">
    <location>
        <begin position="534"/>
        <end position="564"/>
    </location>
</feature>
<dbReference type="InterPro" id="IPR044685">
    <property type="entry name" value="CPD1-like"/>
</dbReference>
<dbReference type="InterPro" id="IPR058032">
    <property type="entry name" value="CDP1-like_a_solenoid_1"/>
</dbReference>
<evidence type="ECO:0000313" key="3">
    <source>
        <dbReference type="EMBL" id="JAC81660.1"/>
    </source>
</evidence>
<feature type="domain" description="Plastid division protein CDP1-like 1st alpha solenoid" evidence="2">
    <location>
        <begin position="160"/>
        <end position="293"/>
    </location>
</feature>
<sequence>MPQTLNCSRGLHSCCRHSERVCRNASGLSPSVLPSLRGFGGYGLRSDINSKAVATCRLRHKSQLAAFGPLSSVFTAAAASDRSVIHVPVTWSQLLGVSVNDQDVNPEEVLAAFRELDGPEQAAFSAEAWASRREILLEARDRLLSSGTSKAADEISVGASRAKGLLLVLTELGFFEEVVRLEAEAAEGPMARALQDTDCRLALAMAHCGIAEELAGGSDKDSVSTGFLHMEAALEHLRGTGKASIAPSLAAIVQQSMEDMRPKFIVEQLKDPNSVVEREQLLGVVKDLLSREEPAKGIDSSFARGALGALTAEETIAVCSDWEPRRVPSLPWYFPRALERVAAAYAVKGFAQRSPALIAKAEQISALEESDTARACRAICQVLLGSKADAVGTLRQTSSWDSSMDDTEAMEELSNFTKQWLKHVGWKQFRKSEAMTNVPLSLVAYFTSPALLLLTLPFGRKLMRAAVAVQWMLDSLPFKRLPGREATEGALIRRTPAGKPRRVRSPGARRHRLRRGLCSRRSARVCWRWRRRQRRSQRSPRGGSRASGYPCRQASSFQGRAGLRSTADRRRVRWALRRPSESFGRGRERRRKHLGRSRLPSHWQRCSLAMSLGGGRAGCGMRSAALSQAAGTTRH</sequence>
<dbReference type="PANTHER" id="PTHR33925">
    <property type="entry name" value="PLASTID DIVISION PROTEIN CDP1, CHLOROPLASTIC-RELATED"/>
    <property type="match status" value="1"/>
</dbReference>
<dbReference type="EMBL" id="GBEZ01003482">
    <property type="protein sequence ID" value="JAC81660.1"/>
    <property type="molecule type" value="Transcribed_RNA"/>
</dbReference>
<dbReference type="PANTHER" id="PTHR33925:SF1">
    <property type="entry name" value="PROTEIN ACCUMULATION AND REPLICATION OF CHLOROPLASTS 6, CHLOROPLASTIC"/>
    <property type="match status" value="1"/>
</dbReference>
<dbReference type="AlphaFoldDB" id="A0A061SFN0"/>
<proteinExistence type="predicted"/>
<dbReference type="Pfam" id="PF25515">
    <property type="entry name" value="Arm_PDR"/>
    <property type="match status" value="1"/>
</dbReference>